<organism evidence="3 4">
    <name type="scientific">Boletus edulis BED1</name>
    <dbReference type="NCBI Taxonomy" id="1328754"/>
    <lineage>
        <taxon>Eukaryota</taxon>
        <taxon>Fungi</taxon>
        <taxon>Dikarya</taxon>
        <taxon>Basidiomycota</taxon>
        <taxon>Agaricomycotina</taxon>
        <taxon>Agaricomycetes</taxon>
        <taxon>Agaricomycetidae</taxon>
        <taxon>Boletales</taxon>
        <taxon>Boletineae</taxon>
        <taxon>Boletaceae</taxon>
        <taxon>Boletoideae</taxon>
        <taxon>Boletus</taxon>
    </lineage>
</organism>
<sequence length="768" mass="84590">MFGEKHWRLSSPFRRFPGKQDPRFKSEVGHSRSRVSSVYLSDDTSTSGFIVVPEFDGSVRTQTTHEESNRSTHPPTLPAVTSPGPLLSNRIDNCLCDLEPGYDRGSGNTSIPTTSLDDDLSQRLGSAYEHIHSMSSAIPPKASLSSDPQMLRKQLGVPQHSVFNYPIHSSPDLPNPHIFPLEPTSPKLPNASSLDVVHARTSKKPGLSMNTDVYPVSHRRGFLDSMQPTQMKSVAAVPTITEKSPSQSPVLEAPRSAYSICTPEPQPSITYSSTLAKSHAEKPISTPPSSPFSRRQASRGVLRKPAPNTPPCTNAHKQQIPLPRIRPPSPLKVDIPLHHIWHERRTNFDFFSGFYVKKVSFHETKSRRTRGSTEALASLAWTGTAPLYTADKRCYPANPGCLPDHFSMGIAVEDDSISDDALVDRLEKVRRISYSSERGRDISPRGSLGDAYFSGSGGDENGHLHSCRTSSLPAPNALAKPCDVLLPSPLITQDATSDSEDAEVWQAARKALLCVREIVRTEKKYQEALKMLLNAQTATPPPPSMDPYISALVRVSETLLRCFLEDPSAWGVSTAFVTSEDELEAAMVSWCAVAGALFTDENDPRSIGLVGRWRYRKSGVTSSSSSAATKAMSIPLSPQLPPILPMINTTGKIKKRTDEEYGARQYPQMEHHDERRSAVSLQKPGQSKGTNSQTLTGRPPSRKPSVRELAIQPIQRVMRYVLLYRDLQDCTPPTSPSRVLAERALEAAMRIANHCDRAQRNPAFFRAS</sequence>
<feature type="region of interest" description="Disordered" evidence="1">
    <location>
        <begin position="259"/>
        <end position="326"/>
    </location>
</feature>
<proteinExistence type="predicted"/>
<feature type="region of interest" description="Disordered" evidence="1">
    <location>
        <begin position="60"/>
        <end position="84"/>
    </location>
</feature>
<dbReference type="GO" id="GO:0005085">
    <property type="term" value="F:guanyl-nucleotide exchange factor activity"/>
    <property type="evidence" value="ECO:0007669"/>
    <property type="project" value="InterPro"/>
</dbReference>
<feature type="compositionally biased region" description="Polar residues" evidence="1">
    <location>
        <begin position="679"/>
        <end position="696"/>
    </location>
</feature>
<dbReference type="Proteomes" id="UP001194468">
    <property type="component" value="Unassembled WGS sequence"/>
</dbReference>
<keyword evidence="4" id="KW-1185">Reference proteome</keyword>
<feature type="region of interest" description="Disordered" evidence="1">
    <location>
        <begin position="651"/>
        <end position="705"/>
    </location>
</feature>
<dbReference type="AlphaFoldDB" id="A0AAD4C0X8"/>
<dbReference type="PANTHER" id="PTHR12673">
    <property type="entry name" value="FACIOGENITAL DYSPLASIA PROTEIN"/>
    <property type="match status" value="1"/>
</dbReference>
<feature type="compositionally biased region" description="Basic and acidic residues" evidence="1">
    <location>
        <begin position="18"/>
        <end position="30"/>
    </location>
</feature>
<dbReference type="InterPro" id="IPR051092">
    <property type="entry name" value="FYVE_RhoGEF_PH"/>
</dbReference>
<gene>
    <name evidence="3" type="ORF">L210DRAFT_12498</name>
</gene>
<protein>
    <recommendedName>
        <fullName evidence="2">DH domain-containing protein</fullName>
    </recommendedName>
</protein>
<dbReference type="EMBL" id="WHUW01000005">
    <property type="protein sequence ID" value="KAF8445682.1"/>
    <property type="molecule type" value="Genomic_DNA"/>
</dbReference>
<evidence type="ECO:0000256" key="1">
    <source>
        <dbReference type="SAM" id="MobiDB-lite"/>
    </source>
</evidence>
<feature type="domain" description="DH" evidence="2">
    <location>
        <begin position="510"/>
        <end position="758"/>
    </location>
</feature>
<reference evidence="3" key="1">
    <citation type="submission" date="2019-10" db="EMBL/GenBank/DDBJ databases">
        <authorList>
            <consortium name="DOE Joint Genome Institute"/>
            <person name="Kuo A."/>
            <person name="Miyauchi S."/>
            <person name="Kiss E."/>
            <person name="Drula E."/>
            <person name="Kohler A."/>
            <person name="Sanchez-Garcia M."/>
            <person name="Andreopoulos B."/>
            <person name="Barry K.W."/>
            <person name="Bonito G."/>
            <person name="Buee M."/>
            <person name="Carver A."/>
            <person name="Chen C."/>
            <person name="Cichocki N."/>
            <person name="Clum A."/>
            <person name="Culley D."/>
            <person name="Crous P.W."/>
            <person name="Fauchery L."/>
            <person name="Girlanda M."/>
            <person name="Hayes R."/>
            <person name="Keri Z."/>
            <person name="LaButti K."/>
            <person name="Lipzen A."/>
            <person name="Lombard V."/>
            <person name="Magnuson J."/>
            <person name="Maillard F."/>
            <person name="Morin E."/>
            <person name="Murat C."/>
            <person name="Nolan M."/>
            <person name="Ohm R."/>
            <person name="Pangilinan J."/>
            <person name="Pereira M."/>
            <person name="Perotto S."/>
            <person name="Peter M."/>
            <person name="Riley R."/>
            <person name="Sitrit Y."/>
            <person name="Stielow B."/>
            <person name="Szollosi G."/>
            <person name="Zifcakova L."/>
            <person name="Stursova M."/>
            <person name="Spatafora J.W."/>
            <person name="Tedersoo L."/>
            <person name="Vaario L.-M."/>
            <person name="Yamada A."/>
            <person name="Yan M."/>
            <person name="Wang P."/>
            <person name="Xu J."/>
            <person name="Bruns T."/>
            <person name="Baldrian P."/>
            <person name="Vilgalys R."/>
            <person name="Henrissat B."/>
            <person name="Grigoriev I.V."/>
            <person name="Hibbett D."/>
            <person name="Nagy L.G."/>
            <person name="Martin F.M."/>
        </authorList>
    </citation>
    <scope>NUCLEOTIDE SEQUENCE</scope>
    <source>
        <strain evidence="3">BED1</strain>
    </source>
</reference>
<dbReference type="Pfam" id="PF00621">
    <property type="entry name" value="RhoGEF"/>
    <property type="match status" value="1"/>
</dbReference>
<dbReference type="PANTHER" id="PTHR12673:SF159">
    <property type="entry name" value="LD03170P"/>
    <property type="match status" value="1"/>
</dbReference>
<dbReference type="SUPFAM" id="SSF48065">
    <property type="entry name" value="DBL homology domain (DH-domain)"/>
    <property type="match status" value="1"/>
</dbReference>
<dbReference type="GO" id="GO:0005737">
    <property type="term" value="C:cytoplasm"/>
    <property type="evidence" value="ECO:0007669"/>
    <property type="project" value="TreeGrafter"/>
</dbReference>
<reference evidence="3" key="2">
    <citation type="journal article" date="2020" name="Nat. Commun.">
        <title>Large-scale genome sequencing of mycorrhizal fungi provides insights into the early evolution of symbiotic traits.</title>
        <authorList>
            <person name="Miyauchi S."/>
            <person name="Kiss E."/>
            <person name="Kuo A."/>
            <person name="Drula E."/>
            <person name="Kohler A."/>
            <person name="Sanchez-Garcia M."/>
            <person name="Morin E."/>
            <person name="Andreopoulos B."/>
            <person name="Barry K.W."/>
            <person name="Bonito G."/>
            <person name="Buee M."/>
            <person name="Carver A."/>
            <person name="Chen C."/>
            <person name="Cichocki N."/>
            <person name="Clum A."/>
            <person name="Culley D."/>
            <person name="Crous P.W."/>
            <person name="Fauchery L."/>
            <person name="Girlanda M."/>
            <person name="Hayes R.D."/>
            <person name="Keri Z."/>
            <person name="LaButti K."/>
            <person name="Lipzen A."/>
            <person name="Lombard V."/>
            <person name="Magnuson J."/>
            <person name="Maillard F."/>
            <person name="Murat C."/>
            <person name="Nolan M."/>
            <person name="Ohm R.A."/>
            <person name="Pangilinan J."/>
            <person name="Pereira M.F."/>
            <person name="Perotto S."/>
            <person name="Peter M."/>
            <person name="Pfister S."/>
            <person name="Riley R."/>
            <person name="Sitrit Y."/>
            <person name="Stielow J.B."/>
            <person name="Szollosi G."/>
            <person name="Zifcakova L."/>
            <person name="Stursova M."/>
            <person name="Spatafora J.W."/>
            <person name="Tedersoo L."/>
            <person name="Vaario L.M."/>
            <person name="Yamada A."/>
            <person name="Yan M."/>
            <person name="Wang P."/>
            <person name="Xu J."/>
            <person name="Bruns T."/>
            <person name="Baldrian P."/>
            <person name="Vilgalys R."/>
            <person name="Dunand C."/>
            <person name="Henrissat B."/>
            <person name="Grigoriev I.V."/>
            <person name="Hibbett D."/>
            <person name="Nagy L.G."/>
            <person name="Martin F.M."/>
        </authorList>
    </citation>
    <scope>NUCLEOTIDE SEQUENCE</scope>
    <source>
        <strain evidence="3">BED1</strain>
    </source>
</reference>
<dbReference type="InterPro" id="IPR000219">
    <property type="entry name" value="DH_dom"/>
</dbReference>
<accession>A0AAD4C0X8</accession>
<comment type="caution">
    <text evidence="3">The sequence shown here is derived from an EMBL/GenBank/DDBJ whole genome shotgun (WGS) entry which is preliminary data.</text>
</comment>
<dbReference type="Gene3D" id="1.20.900.10">
    <property type="entry name" value="Dbl homology (DH) domain"/>
    <property type="match status" value="1"/>
</dbReference>
<evidence type="ECO:0000313" key="3">
    <source>
        <dbReference type="EMBL" id="KAF8445682.1"/>
    </source>
</evidence>
<name>A0AAD4C0X8_BOLED</name>
<dbReference type="InterPro" id="IPR035899">
    <property type="entry name" value="DBL_dom_sf"/>
</dbReference>
<evidence type="ECO:0000259" key="2">
    <source>
        <dbReference type="PROSITE" id="PS50010"/>
    </source>
</evidence>
<feature type="compositionally biased region" description="Polar residues" evidence="1">
    <location>
        <begin position="267"/>
        <end position="276"/>
    </location>
</feature>
<dbReference type="PROSITE" id="PS50010">
    <property type="entry name" value="DH_2"/>
    <property type="match status" value="1"/>
</dbReference>
<feature type="region of interest" description="Disordered" evidence="1">
    <location>
        <begin position="1"/>
        <end position="37"/>
    </location>
</feature>
<evidence type="ECO:0000313" key="4">
    <source>
        <dbReference type="Proteomes" id="UP001194468"/>
    </source>
</evidence>